<protein>
    <submittedName>
        <fullName evidence="3">(pine wood nematode) hypothetical protein</fullName>
    </submittedName>
</protein>
<accession>A0A1I7SWL8</accession>
<feature type="region of interest" description="Disordered" evidence="2">
    <location>
        <begin position="1"/>
        <end position="132"/>
    </location>
</feature>
<evidence type="ECO:0000256" key="1">
    <source>
        <dbReference type="SAM" id="Coils"/>
    </source>
</evidence>
<evidence type="ECO:0000313" key="5">
    <source>
        <dbReference type="Proteomes" id="UP000659654"/>
    </source>
</evidence>
<feature type="compositionally biased region" description="Basic and acidic residues" evidence="2">
    <location>
        <begin position="80"/>
        <end position="93"/>
    </location>
</feature>
<feature type="coiled-coil region" evidence="1">
    <location>
        <begin position="135"/>
        <end position="162"/>
    </location>
</feature>
<evidence type="ECO:0000313" key="3">
    <source>
        <dbReference type="EMBL" id="CAD5216463.1"/>
    </source>
</evidence>
<feature type="compositionally biased region" description="Basic and acidic residues" evidence="2">
    <location>
        <begin position="121"/>
        <end position="132"/>
    </location>
</feature>
<dbReference type="Proteomes" id="UP000095284">
    <property type="component" value="Unplaced"/>
</dbReference>
<dbReference type="Proteomes" id="UP000659654">
    <property type="component" value="Unassembled WGS sequence"/>
</dbReference>
<dbReference type="AlphaFoldDB" id="A0A1I7SWL8"/>
<sequence length="174" mass="19484">MATTAALSSDTPASDSLQKRAREKRQVHHHHHSLPHTRPTQRHVDNRQRKLREKRRPANFISTDGTTSGDDQELVNGDEENSHKLEQMLKKTDQLPSDLDADCEDNNSTDVDTVSVSGSVKSKDTPENRAPRDDIAVLNAKVNALEKQLATVLQVNGKLKEENEQLKRIVKKGP</sequence>
<feature type="compositionally biased region" description="Low complexity" evidence="2">
    <location>
        <begin position="108"/>
        <end position="120"/>
    </location>
</feature>
<evidence type="ECO:0000313" key="4">
    <source>
        <dbReference type="Proteomes" id="UP000095284"/>
    </source>
</evidence>
<feature type="compositionally biased region" description="Polar residues" evidence="2">
    <location>
        <begin position="60"/>
        <end position="69"/>
    </location>
</feature>
<evidence type="ECO:0000256" key="2">
    <source>
        <dbReference type="SAM" id="MobiDB-lite"/>
    </source>
</evidence>
<dbReference type="OrthoDB" id="5856268at2759"/>
<dbReference type="EMBL" id="CAJFCV020000002">
    <property type="protein sequence ID" value="CAG9099641.1"/>
    <property type="molecule type" value="Genomic_DNA"/>
</dbReference>
<name>A0A1I7SWL8_BURXY</name>
<organism evidence="4 6">
    <name type="scientific">Bursaphelenchus xylophilus</name>
    <name type="common">Pinewood nematode worm</name>
    <name type="synonym">Aphelenchoides xylophilus</name>
    <dbReference type="NCBI Taxonomy" id="6326"/>
    <lineage>
        <taxon>Eukaryota</taxon>
        <taxon>Metazoa</taxon>
        <taxon>Ecdysozoa</taxon>
        <taxon>Nematoda</taxon>
        <taxon>Chromadorea</taxon>
        <taxon>Rhabditida</taxon>
        <taxon>Tylenchina</taxon>
        <taxon>Tylenchomorpha</taxon>
        <taxon>Aphelenchoidea</taxon>
        <taxon>Aphelenchoididae</taxon>
        <taxon>Bursaphelenchus</taxon>
    </lineage>
</organism>
<feature type="compositionally biased region" description="Polar residues" evidence="2">
    <location>
        <begin position="1"/>
        <end position="16"/>
    </location>
</feature>
<dbReference type="WBParaSite" id="BXY_1744900.1">
    <property type="protein sequence ID" value="BXY_1744900.1"/>
    <property type="gene ID" value="BXY_1744900"/>
</dbReference>
<reference evidence="3" key="2">
    <citation type="submission" date="2020-09" db="EMBL/GenBank/DDBJ databases">
        <authorList>
            <person name="Kikuchi T."/>
        </authorList>
    </citation>
    <scope>NUCLEOTIDE SEQUENCE</scope>
    <source>
        <strain evidence="3">Ka4C1</strain>
    </source>
</reference>
<gene>
    <name evidence="3" type="ORF">BXYJ_LOCUS4542</name>
</gene>
<feature type="compositionally biased region" description="Acidic residues" evidence="2">
    <location>
        <begin position="70"/>
        <end position="79"/>
    </location>
</feature>
<feature type="compositionally biased region" description="Basic residues" evidence="2">
    <location>
        <begin position="19"/>
        <end position="41"/>
    </location>
</feature>
<keyword evidence="5" id="KW-1185">Reference proteome</keyword>
<proteinExistence type="predicted"/>
<dbReference type="Proteomes" id="UP000582659">
    <property type="component" value="Unassembled WGS sequence"/>
</dbReference>
<reference evidence="6" key="1">
    <citation type="submission" date="2016-11" db="UniProtKB">
        <authorList>
            <consortium name="WormBaseParasite"/>
        </authorList>
    </citation>
    <scope>IDENTIFICATION</scope>
</reference>
<keyword evidence="1" id="KW-0175">Coiled coil</keyword>
<evidence type="ECO:0000313" key="6">
    <source>
        <dbReference type="WBParaSite" id="BXY_1744900.1"/>
    </source>
</evidence>
<dbReference type="EMBL" id="CAJFDI010000002">
    <property type="protein sequence ID" value="CAD5216463.1"/>
    <property type="molecule type" value="Genomic_DNA"/>
</dbReference>